<dbReference type="SMART" id="SM01228">
    <property type="entry name" value="GIDA_assoc_3"/>
    <property type="match status" value="1"/>
</dbReference>
<sequence length="116" mass="12896">MKRPELKYEGLIAFAPLEVALPKEVIKQVEVQIKYAGYIKKAAEKVDKLKKMEEKRIPANIDYDAINGIANEAKQNLKKIQPETIAQASRISGVNPADISVLMVYVTQGKIAKTAE</sequence>
<evidence type="ECO:0000313" key="6">
    <source>
        <dbReference type="EMBL" id="MPM71412.1"/>
    </source>
</evidence>
<dbReference type="Pfam" id="PF21680">
    <property type="entry name" value="GIDA_C_1st"/>
    <property type="match status" value="1"/>
</dbReference>
<organism evidence="6">
    <name type="scientific">bioreactor metagenome</name>
    <dbReference type="NCBI Taxonomy" id="1076179"/>
    <lineage>
        <taxon>unclassified sequences</taxon>
        <taxon>metagenomes</taxon>
        <taxon>ecological metagenomes</taxon>
    </lineage>
</organism>
<name>A0A645C1C1_9ZZZZ</name>
<dbReference type="PANTHER" id="PTHR11806">
    <property type="entry name" value="GLUCOSE INHIBITED DIVISION PROTEIN A"/>
    <property type="match status" value="1"/>
</dbReference>
<evidence type="ECO:0000256" key="2">
    <source>
        <dbReference type="ARBA" id="ARBA00007653"/>
    </source>
</evidence>
<keyword evidence="3" id="KW-0285">Flavoprotein</keyword>
<dbReference type="InterPro" id="IPR044920">
    <property type="entry name" value="MnmG_C_subdom_sf"/>
</dbReference>
<dbReference type="InterPro" id="IPR026904">
    <property type="entry name" value="MnmG_C"/>
</dbReference>
<dbReference type="AlphaFoldDB" id="A0A645C1C1"/>
<dbReference type="GO" id="GO:0030488">
    <property type="term" value="P:tRNA methylation"/>
    <property type="evidence" value="ECO:0007669"/>
    <property type="project" value="TreeGrafter"/>
</dbReference>
<dbReference type="GO" id="GO:0050660">
    <property type="term" value="F:flavin adenine dinucleotide binding"/>
    <property type="evidence" value="ECO:0007669"/>
    <property type="project" value="InterPro"/>
</dbReference>
<evidence type="ECO:0000256" key="1">
    <source>
        <dbReference type="ARBA" id="ARBA00001974"/>
    </source>
</evidence>
<dbReference type="InterPro" id="IPR002218">
    <property type="entry name" value="MnmG-rel"/>
</dbReference>
<dbReference type="InterPro" id="IPR047001">
    <property type="entry name" value="MnmG_C_subdom"/>
</dbReference>
<comment type="similarity">
    <text evidence="2">Belongs to the MnmG family.</text>
</comment>
<comment type="caution">
    <text evidence="6">The sequence shown here is derived from an EMBL/GenBank/DDBJ whole genome shotgun (WGS) entry which is preliminary data.</text>
</comment>
<gene>
    <name evidence="6" type="primary">mnmG_35</name>
    <name evidence="6" type="ORF">SDC9_118377</name>
</gene>
<accession>A0A645C1C1</accession>
<dbReference type="Pfam" id="PF13932">
    <property type="entry name" value="SAM_GIDA_C"/>
    <property type="match status" value="1"/>
</dbReference>
<dbReference type="Gene3D" id="1.10.150.570">
    <property type="entry name" value="GidA associated domain, C-terminal subdomain"/>
    <property type="match status" value="1"/>
</dbReference>
<dbReference type="EMBL" id="VSSQ01024099">
    <property type="protein sequence ID" value="MPM71412.1"/>
    <property type="molecule type" value="Genomic_DNA"/>
</dbReference>
<protein>
    <submittedName>
        <fullName evidence="6">tRNA uridine 5-carboxymethylaminomethyl modification enzyme MnmG</fullName>
    </submittedName>
</protein>
<feature type="domain" description="tRNA uridine 5-carboxymethylaminomethyl modification enzyme C-terminal subdomain" evidence="5">
    <location>
        <begin position="33"/>
        <end position="104"/>
    </location>
</feature>
<comment type="cofactor">
    <cofactor evidence="1">
        <name>FAD</name>
        <dbReference type="ChEBI" id="CHEBI:57692"/>
    </cofactor>
</comment>
<dbReference type="GO" id="GO:0002098">
    <property type="term" value="P:tRNA wobble uridine modification"/>
    <property type="evidence" value="ECO:0007669"/>
    <property type="project" value="TreeGrafter"/>
</dbReference>
<evidence type="ECO:0000256" key="4">
    <source>
        <dbReference type="ARBA" id="ARBA00022827"/>
    </source>
</evidence>
<evidence type="ECO:0000259" key="5">
    <source>
        <dbReference type="SMART" id="SM01228"/>
    </source>
</evidence>
<dbReference type="GO" id="GO:0005829">
    <property type="term" value="C:cytosol"/>
    <property type="evidence" value="ECO:0007669"/>
    <property type="project" value="TreeGrafter"/>
</dbReference>
<dbReference type="FunFam" id="1.10.150.570:FF:000001">
    <property type="entry name" value="tRNA uridine 5-carboxymethylaminomethyl modification enzyme MnmG"/>
    <property type="match status" value="1"/>
</dbReference>
<dbReference type="Gene3D" id="1.10.10.1800">
    <property type="entry name" value="tRNA uridine 5-carboxymethylaminomethyl modification enzyme MnmG/GidA"/>
    <property type="match status" value="1"/>
</dbReference>
<dbReference type="PANTHER" id="PTHR11806:SF0">
    <property type="entry name" value="PROTEIN MTO1 HOMOLOG, MITOCHONDRIAL"/>
    <property type="match status" value="1"/>
</dbReference>
<keyword evidence="4" id="KW-0274">FAD</keyword>
<proteinExistence type="inferred from homology"/>
<evidence type="ECO:0000256" key="3">
    <source>
        <dbReference type="ARBA" id="ARBA00022630"/>
    </source>
</evidence>
<dbReference type="InterPro" id="IPR049312">
    <property type="entry name" value="GIDA_C_N"/>
</dbReference>
<reference evidence="6" key="1">
    <citation type="submission" date="2019-08" db="EMBL/GenBank/DDBJ databases">
        <authorList>
            <person name="Kucharzyk K."/>
            <person name="Murdoch R.W."/>
            <person name="Higgins S."/>
            <person name="Loffler F."/>
        </authorList>
    </citation>
    <scope>NUCLEOTIDE SEQUENCE</scope>
</reference>